<protein>
    <submittedName>
        <fullName evidence="2">Uncharacterized protein</fullName>
    </submittedName>
</protein>
<accession>A0A6A6VPF6</accession>
<dbReference type="Proteomes" id="UP000799440">
    <property type="component" value="Unassembled WGS sequence"/>
</dbReference>
<feature type="compositionally biased region" description="Polar residues" evidence="1">
    <location>
        <begin position="146"/>
        <end position="157"/>
    </location>
</feature>
<keyword evidence="3" id="KW-1185">Reference proteome</keyword>
<organism evidence="2 3">
    <name type="scientific">Sporormia fimetaria CBS 119925</name>
    <dbReference type="NCBI Taxonomy" id="1340428"/>
    <lineage>
        <taxon>Eukaryota</taxon>
        <taxon>Fungi</taxon>
        <taxon>Dikarya</taxon>
        <taxon>Ascomycota</taxon>
        <taxon>Pezizomycotina</taxon>
        <taxon>Dothideomycetes</taxon>
        <taxon>Pleosporomycetidae</taxon>
        <taxon>Pleosporales</taxon>
        <taxon>Sporormiaceae</taxon>
        <taxon>Sporormia</taxon>
    </lineage>
</organism>
<name>A0A6A6VPF6_9PLEO</name>
<sequence>MHPGLVFTVPEMPTGKRVEEPKSVTKRCHERAAGRADVGTKKTDIGIDECAWRNGGCGGGDWWEVVGFDGEVRGHVRANRDFLKIPECGVRIEKRQGARLEMVKSKMLTVGGWKDGYPSRDGFRRTMLCDNNQEPTLADHEPCSPRDSQIMSRSEPNATLYIKSTPESPVR</sequence>
<proteinExistence type="predicted"/>
<gene>
    <name evidence="2" type="ORF">M011DRAFT_4346</name>
</gene>
<dbReference type="AlphaFoldDB" id="A0A6A6VPF6"/>
<dbReference type="EMBL" id="MU006561">
    <property type="protein sequence ID" value="KAF2751739.1"/>
    <property type="molecule type" value="Genomic_DNA"/>
</dbReference>
<evidence type="ECO:0000313" key="3">
    <source>
        <dbReference type="Proteomes" id="UP000799440"/>
    </source>
</evidence>
<evidence type="ECO:0000256" key="1">
    <source>
        <dbReference type="SAM" id="MobiDB-lite"/>
    </source>
</evidence>
<evidence type="ECO:0000313" key="2">
    <source>
        <dbReference type="EMBL" id="KAF2751739.1"/>
    </source>
</evidence>
<feature type="region of interest" description="Disordered" evidence="1">
    <location>
        <begin position="133"/>
        <end position="171"/>
    </location>
</feature>
<reference evidence="2" key="1">
    <citation type="journal article" date="2020" name="Stud. Mycol.">
        <title>101 Dothideomycetes genomes: a test case for predicting lifestyles and emergence of pathogens.</title>
        <authorList>
            <person name="Haridas S."/>
            <person name="Albert R."/>
            <person name="Binder M."/>
            <person name="Bloem J."/>
            <person name="Labutti K."/>
            <person name="Salamov A."/>
            <person name="Andreopoulos B."/>
            <person name="Baker S."/>
            <person name="Barry K."/>
            <person name="Bills G."/>
            <person name="Bluhm B."/>
            <person name="Cannon C."/>
            <person name="Castanera R."/>
            <person name="Culley D."/>
            <person name="Daum C."/>
            <person name="Ezra D."/>
            <person name="Gonzalez J."/>
            <person name="Henrissat B."/>
            <person name="Kuo A."/>
            <person name="Liang C."/>
            <person name="Lipzen A."/>
            <person name="Lutzoni F."/>
            <person name="Magnuson J."/>
            <person name="Mondo S."/>
            <person name="Nolan M."/>
            <person name="Ohm R."/>
            <person name="Pangilinan J."/>
            <person name="Park H.-J."/>
            <person name="Ramirez L."/>
            <person name="Alfaro M."/>
            <person name="Sun H."/>
            <person name="Tritt A."/>
            <person name="Yoshinaga Y."/>
            <person name="Zwiers L.-H."/>
            <person name="Turgeon B."/>
            <person name="Goodwin S."/>
            <person name="Spatafora J."/>
            <person name="Crous P."/>
            <person name="Grigoriev I."/>
        </authorList>
    </citation>
    <scope>NUCLEOTIDE SEQUENCE</scope>
    <source>
        <strain evidence="2">CBS 119925</strain>
    </source>
</reference>